<name>A0ABQ3XMI5_9ACTN</name>
<protein>
    <recommendedName>
        <fullName evidence="1">DUF1023 domain-containing protein</fullName>
    </recommendedName>
</protein>
<dbReference type="RefSeq" id="WP_203806080.1">
    <property type="nucleotide sequence ID" value="NZ_BAAAQE010000068.1"/>
</dbReference>
<accession>A0ABQ3XMI5</accession>
<organism evidence="2 3">
    <name type="scientific">Actinoplanes couchii</name>
    <dbReference type="NCBI Taxonomy" id="403638"/>
    <lineage>
        <taxon>Bacteria</taxon>
        <taxon>Bacillati</taxon>
        <taxon>Actinomycetota</taxon>
        <taxon>Actinomycetes</taxon>
        <taxon>Micromonosporales</taxon>
        <taxon>Micromonosporaceae</taxon>
        <taxon>Actinoplanes</taxon>
    </lineage>
</organism>
<proteinExistence type="predicted"/>
<dbReference type="InterPro" id="IPR010427">
    <property type="entry name" value="DUF1023"/>
</dbReference>
<evidence type="ECO:0000313" key="2">
    <source>
        <dbReference type="EMBL" id="GID59727.1"/>
    </source>
</evidence>
<feature type="domain" description="DUF1023" evidence="1">
    <location>
        <begin position="304"/>
        <end position="472"/>
    </location>
</feature>
<dbReference type="EMBL" id="BOMG01000100">
    <property type="protein sequence ID" value="GID59727.1"/>
    <property type="molecule type" value="Genomic_DNA"/>
</dbReference>
<evidence type="ECO:0000313" key="3">
    <source>
        <dbReference type="Proteomes" id="UP000612282"/>
    </source>
</evidence>
<evidence type="ECO:0000259" key="1">
    <source>
        <dbReference type="Pfam" id="PF06259"/>
    </source>
</evidence>
<dbReference type="Proteomes" id="UP000612282">
    <property type="component" value="Unassembled WGS sequence"/>
</dbReference>
<dbReference type="SUPFAM" id="SSF53474">
    <property type="entry name" value="alpha/beta-Hydrolases"/>
    <property type="match status" value="1"/>
</dbReference>
<dbReference type="Pfam" id="PF06259">
    <property type="entry name" value="Abhydrolase_8"/>
    <property type="match status" value="1"/>
</dbReference>
<comment type="caution">
    <text evidence="2">The sequence shown here is derived from an EMBL/GenBank/DDBJ whole genome shotgun (WGS) entry which is preliminary data.</text>
</comment>
<dbReference type="InterPro" id="IPR029058">
    <property type="entry name" value="AB_hydrolase_fold"/>
</dbReference>
<sequence>MSAVTLQQLLNADPGPWHAMASGWRGLADRIDDSAEEFIRGTRDLAFGWPVGDGAQAAEATATRLRAEVSNSCNPARRIFDALDRHAHAVSELRQTAEEIVAAARRAGLIVDVATGAVRVPPTAADSDGIVADLGAVVERARALDESTTTAIRANLPAAGTGFGRSVLPGVTRGTVEAQRGRPPADVRTWWEALTPQQQEQAIREMPDVVGWLDGVPATDRDLANRIQLGRLQNALAAQQAMVEAEIARVREELRGRLFGPSVSPELSGLLDRLDTIRAESGDLGKVERKLAELGADGMLLGIDGAGDGKVVMSVGNPDTARHTAVWVPGVGTDLGDVSNDMNRVVNIHQLAESRSETPGTVAAIMWLGYDAPELNASAVGYERSEGGGAALDRFTDGLRATHTSDQSHLSVIGHSYGSTVVAEAALDGNGLAVDDIIAAGSPGMHTDEAADLGIDPRHVWAGQADGDHIAGFAGSIPFIHGNEPSDADFGANRFVVDTEGHSAYWERDSQSLNNQVKIILGRYEEVGLEHGKAPTT</sequence>
<dbReference type="Gene3D" id="1.20.1260.20">
    <property type="entry name" value="PPE superfamily"/>
    <property type="match status" value="1"/>
</dbReference>
<gene>
    <name evidence="2" type="ORF">Aco03nite_081310</name>
</gene>
<dbReference type="InterPro" id="IPR038332">
    <property type="entry name" value="PPE_sf"/>
</dbReference>
<reference evidence="2 3" key="1">
    <citation type="submission" date="2021-01" db="EMBL/GenBank/DDBJ databases">
        <title>Whole genome shotgun sequence of Actinoplanes couchii NBRC 106145.</title>
        <authorList>
            <person name="Komaki H."/>
            <person name="Tamura T."/>
        </authorList>
    </citation>
    <scope>NUCLEOTIDE SEQUENCE [LARGE SCALE GENOMIC DNA]</scope>
    <source>
        <strain evidence="2 3">NBRC 106145</strain>
    </source>
</reference>
<dbReference type="Gene3D" id="3.40.50.1820">
    <property type="entry name" value="alpha/beta hydrolase"/>
    <property type="match status" value="1"/>
</dbReference>
<keyword evidence="3" id="KW-1185">Reference proteome</keyword>